<evidence type="ECO:0000313" key="1">
    <source>
        <dbReference type="EMBL" id="PWN53583.1"/>
    </source>
</evidence>
<reference evidence="1 2" key="1">
    <citation type="journal article" date="2018" name="Mol. Biol. Evol.">
        <title>Broad Genomic Sampling Reveals a Smut Pathogenic Ancestry of the Fungal Clade Ustilaginomycotina.</title>
        <authorList>
            <person name="Kijpornyongpan T."/>
            <person name="Mondo S.J."/>
            <person name="Barry K."/>
            <person name="Sandor L."/>
            <person name="Lee J."/>
            <person name="Lipzen A."/>
            <person name="Pangilinan J."/>
            <person name="LaButti K."/>
            <person name="Hainaut M."/>
            <person name="Henrissat B."/>
            <person name="Grigoriev I.V."/>
            <person name="Spatafora J.W."/>
            <person name="Aime M.C."/>
        </authorList>
    </citation>
    <scope>NUCLEOTIDE SEQUENCE [LARGE SCALE GENOMIC DNA]</scope>
    <source>
        <strain evidence="1 2">SA 807</strain>
    </source>
</reference>
<accession>A0ACD0P681</accession>
<evidence type="ECO:0000313" key="2">
    <source>
        <dbReference type="Proteomes" id="UP000245626"/>
    </source>
</evidence>
<protein>
    <submittedName>
        <fullName evidence="1">Uncharacterized protein</fullName>
    </submittedName>
</protein>
<keyword evidence="2" id="KW-1185">Reference proteome</keyword>
<dbReference type="EMBL" id="KZ819719">
    <property type="protein sequence ID" value="PWN53583.1"/>
    <property type="molecule type" value="Genomic_DNA"/>
</dbReference>
<name>A0ACD0P681_9BASI</name>
<organism evidence="1 2">
    <name type="scientific">Violaceomyces palustris</name>
    <dbReference type="NCBI Taxonomy" id="1673888"/>
    <lineage>
        <taxon>Eukaryota</taxon>
        <taxon>Fungi</taxon>
        <taxon>Dikarya</taxon>
        <taxon>Basidiomycota</taxon>
        <taxon>Ustilaginomycotina</taxon>
        <taxon>Ustilaginomycetes</taxon>
        <taxon>Violaceomycetales</taxon>
        <taxon>Violaceomycetaceae</taxon>
        <taxon>Violaceomyces</taxon>
    </lineage>
</organism>
<proteinExistence type="predicted"/>
<gene>
    <name evidence="1" type="ORF">IE53DRAFT_309976</name>
</gene>
<sequence>MRIAVEGCSHGELDAIYASVQRAEREANFKVDLLLLCGDFQALRNMSDLDCIAVPDKFKQIGGFQRYYSGEKIAPVLTLVIGGNHEASNYMWELFHGGWLAPNIYYLGAAGAVEVGGLTIAGASGIFKPNDYEKGRYERLPYDRGTIRSTYHTRRYDIERLKQLGWADIVMSHDWPNTIEQYGNTQALIKRKPFFADEIRTSTLGSPPLMELLQTLKPPYWFSAHLHVKFAALMKHDATPPASSSFQGPAASNPRSLTSKTQEQKYENPEALDIDLSDEEGGQASIDAGATAYDERIERSGRIAGRLGDKGSKTRETRFLALSKCLPNSDFLQFLEVPSPEDGELSKMSPVGPSQRLRPSLRFSKRWLAITKAYHPYLSLDMYPKVKPPRLDDADLLRSIEENEAWIENNLMTVQSSEGEDADHPAQPLQANPHPLDVCRVQNFTRTAPSVHEPGGLEKGPPPWYTNPQTESLCNFLNLPNKVNPSPLIQNRPPPQPTHQGRFGNDSFDPKLMKLGQIVPAQARGQASGPNPLLPPDGNGNGGKRKRSDSDLLLEGIGGDGDRDVRDPAQIDIDLDLDEDAEVEEGGGGNVGPDPSLPPLTLDDEEDGLNLRWGEGAG</sequence>
<dbReference type="Proteomes" id="UP000245626">
    <property type="component" value="Unassembled WGS sequence"/>
</dbReference>